<accession>A0A2T6AEW0</accession>
<dbReference type="AlphaFoldDB" id="A0A2T6AEW0"/>
<protein>
    <submittedName>
        <fullName evidence="1">Uncharacterized protein</fullName>
    </submittedName>
</protein>
<sequence length="294" mass="34456">MTRFFILIATILISFSSFGQDTISRRLVKKFIPLNAYERFIGKTTDTTEFMFRDGDTLVSVPLDFDPLKGKNMVKVEYEPKDSVFLNIYKEVVYNPDNSNSSDQRMHLWKDDINIYFDEGVPEDHANELMKFAAKISKDIDSLNISRKYDEEKANYVVYYLNEKHSTEYEPKMRYQENGYYIGWNGKQQIYKGHLKINTEFVRAEFEQKQLLKSNFFKSLGHFKTSDLLICGSYLSKCPGAKKLSPKDLEILSYHYSYGVCKGVDLKTFTEQTNRMNKKLEEEPDAKLYIAHHE</sequence>
<keyword evidence="2" id="KW-1185">Reference proteome</keyword>
<dbReference type="Proteomes" id="UP000244174">
    <property type="component" value="Unassembled WGS sequence"/>
</dbReference>
<evidence type="ECO:0000313" key="2">
    <source>
        <dbReference type="Proteomes" id="UP000244174"/>
    </source>
</evidence>
<dbReference type="RefSeq" id="WP_108172638.1">
    <property type="nucleotide sequence ID" value="NZ_QBKQ01000003.1"/>
</dbReference>
<gene>
    <name evidence="1" type="ORF">C8P64_2770</name>
</gene>
<evidence type="ECO:0000313" key="1">
    <source>
        <dbReference type="EMBL" id="PTX42342.1"/>
    </source>
</evidence>
<reference evidence="1 2" key="1">
    <citation type="submission" date="2018-04" db="EMBL/GenBank/DDBJ databases">
        <title>Genomic Encyclopedia of Archaeal and Bacterial Type Strains, Phase II (KMG-II): from individual species to whole genera.</title>
        <authorList>
            <person name="Goeker M."/>
        </authorList>
    </citation>
    <scope>NUCLEOTIDE SEQUENCE [LARGE SCALE GENOMIC DNA]</scope>
    <source>
        <strain evidence="1 2">DSM 23082</strain>
    </source>
</reference>
<proteinExistence type="predicted"/>
<comment type="caution">
    <text evidence="1">The sequence shown here is derived from an EMBL/GenBank/DDBJ whole genome shotgun (WGS) entry which is preliminary data.</text>
</comment>
<organism evidence="1 2">
    <name type="scientific">Christiangramia gaetbulicola</name>
    <dbReference type="NCBI Taxonomy" id="703340"/>
    <lineage>
        <taxon>Bacteria</taxon>
        <taxon>Pseudomonadati</taxon>
        <taxon>Bacteroidota</taxon>
        <taxon>Flavobacteriia</taxon>
        <taxon>Flavobacteriales</taxon>
        <taxon>Flavobacteriaceae</taxon>
        <taxon>Christiangramia</taxon>
    </lineage>
</organism>
<dbReference type="EMBL" id="QBKQ01000003">
    <property type="protein sequence ID" value="PTX42342.1"/>
    <property type="molecule type" value="Genomic_DNA"/>
</dbReference>
<name>A0A2T6AEW0_9FLAO</name>
<dbReference type="OrthoDB" id="1364450at2"/>